<evidence type="ECO:0000256" key="1">
    <source>
        <dbReference type="SAM" id="MobiDB-lite"/>
    </source>
</evidence>
<protein>
    <submittedName>
        <fullName evidence="2">Uncharacterized protein</fullName>
    </submittedName>
</protein>
<accession>A0A7J7Z520</accession>
<dbReference type="AlphaFoldDB" id="A0A7J7Z520"/>
<comment type="caution">
    <text evidence="2">The sequence shown here is derived from an EMBL/GenBank/DDBJ whole genome shotgun (WGS) entry which is preliminary data.</text>
</comment>
<dbReference type="EMBL" id="JABWUV010000003">
    <property type="protein sequence ID" value="KAF6369006.1"/>
    <property type="molecule type" value="Genomic_DNA"/>
</dbReference>
<name>A0A7J7Z520_MYOMY</name>
<reference evidence="2 3" key="1">
    <citation type="journal article" date="2020" name="Nature">
        <title>Six reference-quality genomes reveal evolution of bat adaptations.</title>
        <authorList>
            <person name="Jebb D."/>
            <person name="Huang Z."/>
            <person name="Pippel M."/>
            <person name="Hughes G.M."/>
            <person name="Lavrichenko K."/>
            <person name="Devanna P."/>
            <person name="Winkler S."/>
            <person name="Jermiin L.S."/>
            <person name="Skirmuntt E.C."/>
            <person name="Katzourakis A."/>
            <person name="Burkitt-Gray L."/>
            <person name="Ray D.A."/>
            <person name="Sullivan K.A.M."/>
            <person name="Roscito J.G."/>
            <person name="Kirilenko B.M."/>
            <person name="Davalos L.M."/>
            <person name="Corthals A.P."/>
            <person name="Power M.L."/>
            <person name="Jones G."/>
            <person name="Ransome R.D."/>
            <person name="Dechmann D.K.N."/>
            <person name="Locatelli A.G."/>
            <person name="Puechmaille S.J."/>
            <person name="Fedrigo O."/>
            <person name="Jarvis E.D."/>
            <person name="Hiller M."/>
            <person name="Vernes S.C."/>
            <person name="Myers E.W."/>
            <person name="Teeling E.C."/>
        </authorList>
    </citation>
    <scope>NUCLEOTIDE SEQUENCE [LARGE SCALE GENOMIC DNA]</scope>
    <source>
        <strain evidence="2">MMyoMyo1</strain>
        <tissue evidence="2">Flight muscle</tissue>
    </source>
</reference>
<keyword evidence="3" id="KW-1185">Reference proteome</keyword>
<sequence length="131" mass="14477">MQEQGPLADLTPSPQKSTIQPTAYPLPESRNYGEEIPLTTGNNNNRHFPPLTIQPHSLSPSSSAFPFPLPLLLSLPLFLPFSSLLLSPSLSLSLSCTPTHTHAPFTLLPQCWINQVHDELGTWLSLREENL</sequence>
<evidence type="ECO:0000313" key="3">
    <source>
        <dbReference type="Proteomes" id="UP000527355"/>
    </source>
</evidence>
<organism evidence="2 3">
    <name type="scientific">Myotis myotis</name>
    <name type="common">Greater mouse-eared bat</name>
    <name type="synonym">Vespertilio myotis</name>
    <dbReference type="NCBI Taxonomy" id="51298"/>
    <lineage>
        <taxon>Eukaryota</taxon>
        <taxon>Metazoa</taxon>
        <taxon>Chordata</taxon>
        <taxon>Craniata</taxon>
        <taxon>Vertebrata</taxon>
        <taxon>Euteleostomi</taxon>
        <taxon>Mammalia</taxon>
        <taxon>Eutheria</taxon>
        <taxon>Laurasiatheria</taxon>
        <taxon>Chiroptera</taxon>
        <taxon>Yangochiroptera</taxon>
        <taxon>Vespertilionidae</taxon>
        <taxon>Myotis</taxon>
    </lineage>
</organism>
<dbReference type="Proteomes" id="UP000527355">
    <property type="component" value="Unassembled WGS sequence"/>
</dbReference>
<proteinExistence type="predicted"/>
<feature type="region of interest" description="Disordered" evidence="1">
    <location>
        <begin position="1"/>
        <end position="53"/>
    </location>
</feature>
<feature type="compositionally biased region" description="Polar residues" evidence="1">
    <location>
        <begin position="12"/>
        <end position="21"/>
    </location>
</feature>
<gene>
    <name evidence="2" type="ORF">mMyoMyo1_010413</name>
</gene>
<evidence type="ECO:0000313" key="2">
    <source>
        <dbReference type="EMBL" id="KAF6369006.1"/>
    </source>
</evidence>